<dbReference type="Pfam" id="PF00571">
    <property type="entry name" value="CBS"/>
    <property type="match status" value="2"/>
</dbReference>
<dbReference type="InterPro" id="IPR051257">
    <property type="entry name" value="Diverse_CBS-Domain"/>
</dbReference>
<dbReference type="PROSITE" id="PS51371">
    <property type="entry name" value="CBS"/>
    <property type="match status" value="2"/>
</dbReference>
<accession>A0A087M4V4</accession>
<dbReference type="AlphaFoldDB" id="A0A087M4V4"/>
<evidence type="ECO:0000313" key="4">
    <source>
        <dbReference type="EMBL" id="KFL31907.1"/>
    </source>
</evidence>
<dbReference type="RefSeq" id="WP_035080411.1">
    <property type="nucleotide sequence ID" value="NZ_JQGC01000004.1"/>
</dbReference>
<dbReference type="CDD" id="cd04623">
    <property type="entry name" value="CBS_pair_bac_euk"/>
    <property type="match status" value="1"/>
</dbReference>
<feature type="domain" description="CBS" evidence="3">
    <location>
        <begin position="76"/>
        <end position="134"/>
    </location>
</feature>
<sequence length="142" mass="15397">MIVDTILQLKGTAVYTLRDSDTLGDAVAMLNSHNIGAIVIVGMGESVIGILSERDIVRQLGNNPSAALAKSIGSVMTRAVVTCDRTTAISDVMERMTHRRIRHMPVVDGDRLTGIISIGDVVKLKIEEVEHEAEVLREYIAS</sequence>
<dbReference type="InterPro" id="IPR044725">
    <property type="entry name" value="CBSX3_CBS_dom"/>
</dbReference>
<dbReference type="EMBL" id="JQGC01000004">
    <property type="protein sequence ID" value="KFL31907.1"/>
    <property type="molecule type" value="Genomic_DNA"/>
</dbReference>
<dbReference type="Gene3D" id="3.10.580.10">
    <property type="entry name" value="CBS-domain"/>
    <property type="match status" value="1"/>
</dbReference>
<gene>
    <name evidence="4" type="ORF">JP75_05755</name>
</gene>
<evidence type="ECO:0000313" key="5">
    <source>
        <dbReference type="Proteomes" id="UP000028981"/>
    </source>
</evidence>
<evidence type="ECO:0000256" key="1">
    <source>
        <dbReference type="ARBA" id="ARBA00023122"/>
    </source>
</evidence>
<proteinExistence type="predicted"/>
<comment type="caution">
    <text evidence="4">The sequence shown here is derived from an EMBL/GenBank/DDBJ whole genome shotgun (WGS) entry which is preliminary data.</text>
</comment>
<keyword evidence="5" id="KW-1185">Reference proteome</keyword>
<reference evidence="4 5" key="1">
    <citation type="submission" date="2014-08" db="EMBL/GenBank/DDBJ databases">
        <authorList>
            <person name="Hassan Y.I."/>
            <person name="Lepp D."/>
            <person name="Zhou T."/>
        </authorList>
    </citation>
    <scope>NUCLEOTIDE SEQUENCE [LARGE SCALE GENOMIC DNA]</scope>
    <source>
        <strain evidence="4 5">IFO13584</strain>
    </source>
</reference>
<keyword evidence="1 2" id="KW-0129">CBS domain</keyword>
<dbReference type="PANTHER" id="PTHR43080">
    <property type="entry name" value="CBS DOMAIN-CONTAINING PROTEIN CBSX3, MITOCHONDRIAL"/>
    <property type="match status" value="1"/>
</dbReference>
<evidence type="ECO:0000256" key="2">
    <source>
        <dbReference type="PROSITE-ProRule" id="PRU00703"/>
    </source>
</evidence>
<dbReference type="PANTHER" id="PTHR43080:SF2">
    <property type="entry name" value="CBS DOMAIN-CONTAINING PROTEIN"/>
    <property type="match status" value="1"/>
</dbReference>
<dbReference type="InterPro" id="IPR046342">
    <property type="entry name" value="CBS_dom_sf"/>
</dbReference>
<dbReference type="InterPro" id="IPR000644">
    <property type="entry name" value="CBS_dom"/>
</dbReference>
<feature type="domain" description="CBS" evidence="3">
    <location>
        <begin position="8"/>
        <end position="68"/>
    </location>
</feature>
<protein>
    <submittedName>
        <fullName evidence="4">Inosine-5-monophosphate dehydrogenase</fullName>
    </submittedName>
</protein>
<dbReference type="STRING" id="46914.JP75_05755"/>
<evidence type="ECO:0000259" key="3">
    <source>
        <dbReference type="PROSITE" id="PS51371"/>
    </source>
</evidence>
<organism evidence="4 5">
    <name type="scientific">Devosia riboflavina</name>
    <dbReference type="NCBI Taxonomy" id="46914"/>
    <lineage>
        <taxon>Bacteria</taxon>
        <taxon>Pseudomonadati</taxon>
        <taxon>Pseudomonadota</taxon>
        <taxon>Alphaproteobacteria</taxon>
        <taxon>Hyphomicrobiales</taxon>
        <taxon>Devosiaceae</taxon>
        <taxon>Devosia</taxon>
    </lineage>
</organism>
<dbReference type="Proteomes" id="UP000028981">
    <property type="component" value="Unassembled WGS sequence"/>
</dbReference>
<dbReference type="SMART" id="SM00116">
    <property type="entry name" value="CBS"/>
    <property type="match status" value="2"/>
</dbReference>
<dbReference type="OrthoDB" id="9807125at2"/>
<dbReference type="SUPFAM" id="SSF54631">
    <property type="entry name" value="CBS-domain pair"/>
    <property type="match status" value="1"/>
</dbReference>
<name>A0A087M4V4_9HYPH</name>